<sequence>MMIIRINEDGSTSIQAAGYMACYDKEGKPKMTIGDAPQHLIIHNGFNPKAEKEQATIAADSFKVCDSERKVRAVAAPLKLAVDTNANAIINEAKRAFEVACGVHFNSAVINSAKINNIPDDDHIRQIVREEIRQFVNRELRQGGLFSK</sequence>
<dbReference type="RefSeq" id="WP_189760187.1">
    <property type="nucleotide sequence ID" value="NZ_CAWPOC010000224.1"/>
</dbReference>
<keyword evidence="3" id="KW-1185">Reference proteome</keyword>
<evidence type="ECO:0000313" key="1">
    <source>
        <dbReference type="EMBL" id="WNH03208.1"/>
    </source>
</evidence>
<evidence type="ECO:0008006" key="4">
    <source>
        <dbReference type="Google" id="ProtNLM"/>
    </source>
</evidence>
<name>A0ABY9XKT1_9GAMM</name>
<gene>
    <name evidence="1" type="ORF">QL112_005775</name>
    <name evidence="2" type="ORF">QL112_008585</name>
</gene>
<organism evidence="1 3">
    <name type="scientific">Xenorhabdus griffiniae</name>
    <dbReference type="NCBI Taxonomy" id="351672"/>
    <lineage>
        <taxon>Bacteria</taxon>
        <taxon>Pseudomonadati</taxon>
        <taxon>Pseudomonadota</taxon>
        <taxon>Gammaproteobacteria</taxon>
        <taxon>Enterobacterales</taxon>
        <taxon>Morganellaceae</taxon>
        <taxon>Xenorhabdus</taxon>
    </lineage>
</organism>
<accession>A0ABY9XKT1</accession>
<dbReference type="EMBL" id="CP133647">
    <property type="protein sequence ID" value="WNH03713.1"/>
    <property type="molecule type" value="Genomic_DNA"/>
</dbReference>
<dbReference type="EMBL" id="CP133647">
    <property type="protein sequence ID" value="WNH03208.1"/>
    <property type="molecule type" value="Genomic_DNA"/>
</dbReference>
<proteinExistence type="predicted"/>
<dbReference type="GeneID" id="88855608"/>
<evidence type="ECO:0000313" key="3">
    <source>
        <dbReference type="Proteomes" id="UP001300348"/>
    </source>
</evidence>
<evidence type="ECO:0000313" key="2">
    <source>
        <dbReference type="EMBL" id="WNH03713.1"/>
    </source>
</evidence>
<dbReference type="Proteomes" id="UP001300348">
    <property type="component" value="Chromosome"/>
</dbReference>
<reference evidence="1 3" key="1">
    <citation type="journal article" date="2023" name="Access Microbiol">
        <title>The genome of a steinernematid-associated Pseudomonas piscis bacterium encodes the biosynthesis of insect toxins.</title>
        <authorList>
            <person name="Awori R.M."/>
            <person name="Hendre P."/>
            <person name="Amugune N.O."/>
        </authorList>
    </citation>
    <scope>NUCLEOTIDE SEQUENCE [LARGE SCALE GENOMIC DNA]</scope>
    <source>
        <strain evidence="1 3">97</strain>
    </source>
</reference>
<protein>
    <recommendedName>
        <fullName evidence="4">Phage protein</fullName>
    </recommendedName>
</protein>